<comment type="caution">
    <text evidence="1">The sequence shown here is derived from an EMBL/GenBank/DDBJ whole genome shotgun (WGS) entry which is preliminary data.</text>
</comment>
<evidence type="ECO:0000313" key="1">
    <source>
        <dbReference type="EMBL" id="MCK0536370.1"/>
    </source>
</evidence>
<dbReference type="EMBL" id="JALKII010000001">
    <property type="protein sequence ID" value="MCK0536370.1"/>
    <property type="molecule type" value="Genomic_DNA"/>
</dbReference>
<accession>A0ABT0E3I7</accession>
<organism evidence="1 2">
    <name type="scientific">Alcanivorax quisquiliarum</name>
    <dbReference type="NCBI Taxonomy" id="2933565"/>
    <lineage>
        <taxon>Bacteria</taxon>
        <taxon>Pseudomonadati</taxon>
        <taxon>Pseudomonadota</taxon>
        <taxon>Gammaproteobacteria</taxon>
        <taxon>Oceanospirillales</taxon>
        <taxon>Alcanivoracaceae</taxon>
        <taxon>Alcanivorax</taxon>
    </lineage>
</organism>
<keyword evidence="2" id="KW-1185">Reference proteome</keyword>
<name>A0ABT0E3I7_9GAMM</name>
<protein>
    <submittedName>
        <fullName evidence="1">Uncharacterized protein</fullName>
    </submittedName>
</protein>
<evidence type="ECO:0000313" key="2">
    <source>
        <dbReference type="Proteomes" id="UP001165524"/>
    </source>
</evidence>
<sequence>MLSSWQLDAHPLPIVNHRVTTWLPGPTTLPQIEQLPMARAAQLIAGECPTRKLGAGMRAQRIDNKYLLLDAYQQQFVPADPESSLQAMVQLI</sequence>
<reference evidence="1" key="1">
    <citation type="submission" date="2022-04" db="EMBL/GenBank/DDBJ databases">
        <title>Alcanivorax sp. CY1518 draft genome sequence.</title>
        <authorList>
            <person name="Zhao G."/>
            <person name="An M."/>
        </authorList>
    </citation>
    <scope>NUCLEOTIDE SEQUENCE</scope>
    <source>
        <strain evidence="1">CY1518</strain>
    </source>
</reference>
<dbReference type="Proteomes" id="UP001165524">
    <property type="component" value="Unassembled WGS sequence"/>
</dbReference>
<gene>
    <name evidence="1" type="ORF">MU846_01450</name>
</gene>
<proteinExistence type="predicted"/>